<dbReference type="GO" id="GO:0043190">
    <property type="term" value="C:ATP-binding cassette (ABC) transporter complex"/>
    <property type="evidence" value="ECO:0007669"/>
    <property type="project" value="InterPro"/>
</dbReference>
<dbReference type="Proteomes" id="UP000051155">
    <property type="component" value="Unassembled WGS sequence"/>
</dbReference>
<evidence type="ECO:0000259" key="9">
    <source>
        <dbReference type="PROSITE" id="PS50928"/>
    </source>
</evidence>
<dbReference type="Gene3D" id="1.10.3720.10">
    <property type="entry name" value="MetI-like"/>
    <property type="match status" value="1"/>
</dbReference>
<dbReference type="AlphaFoldDB" id="A0A0R1PSJ4"/>
<comment type="caution">
    <text evidence="10">The sequence shown here is derived from an EMBL/GenBank/DDBJ whole genome shotgun (WGS) entry which is preliminary data.</text>
</comment>
<feature type="transmembrane region" description="Helical" evidence="8">
    <location>
        <begin position="55"/>
        <end position="76"/>
    </location>
</feature>
<feature type="transmembrane region" description="Helical" evidence="8">
    <location>
        <begin position="82"/>
        <end position="102"/>
    </location>
</feature>
<comment type="subcellular location">
    <subcellularLocation>
        <location evidence="1 8">Cell membrane</location>
        <topology evidence="1 8">Multi-pass membrane protein</topology>
    </subcellularLocation>
</comment>
<dbReference type="GO" id="GO:0006865">
    <property type="term" value="P:amino acid transport"/>
    <property type="evidence" value="ECO:0007669"/>
    <property type="project" value="UniProtKB-KW"/>
</dbReference>
<keyword evidence="11" id="KW-1185">Reference proteome</keyword>
<feature type="transmembrane region" description="Helical" evidence="8">
    <location>
        <begin position="12"/>
        <end position="43"/>
    </location>
</feature>
<organism evidence="10 11">
    <name type="scientific">Liquorilactobacillus uvarum DSM 19971</name>
    <dbReference type="NCBI Taxonomy" id="1423812"/>
    <lineage>
        <taxon>Bacteria</taxon>
        <taxon>Bacillati</taxon>
        <taxon>Bacillota</taxon>
        <taxon>Bacilli</taxon>
        <taxon>Lactobacillales</taxon>
        <taxon>Lactobacillaceae</taxon>
        <taxon>Liquorilactobacillus</taxon>
    </lineage>
</organism>
<dbReference type="STRING" id="1423812.FD20_GL001504"/>
<keyword evidence="2 8" id="KW-0813">Transport</keyword>
<sequence length="215" mass="23761">MNLGFTLSKIPIMFQASLMTIELTVVSLIAGTILAIIIAFMRISKRKIVNGIAKFYLWIFRGTPLILQLFVLYYALPSWGITLTPFVAAVIGLSLNSAAYTAEIVRGGIISISKGQYEAANVLGMSDVQTMFLIVLPQTLRNILPAMGNQFIGMLKDTSLVSTIAMVELMREAQLIGSATFKYTEVYITAALIYLLMTSIFSFIFNKLETKLSVY</sequence>
<dbReference type="Pfam" id="PF00528">
    <property type="entry name" value="BPD_transp_1"/>
    <property type="match status" value="1"/>
</dbReference>
<evidence type="ECO:0000256" key="1">
    <source>
        <dbReference type="ARBA" id="ARBA00004651"/>
    </source>
</evidence>
<dbReference type="SUPFAM" id="SSF161098">
    <property type="entry name" value="MetI-like"/>
    <property type="match status" value="1"/>
</dbReference>
<evidence type="ECO:0000256" key="7">
    <source>
        <dbReference type="ARBA" id="ARBA00023136"/>
    </source>
</evidence>
<feature type="domain" description="ABC transmembrane type-1" evidence="9">
    <location>
        <begin position="17"/>
        <end position="205"/>
    </location>
</feature>
<dbReference type="OrthoDB" id="9805999at2"/>
<dbReference type="InterPro" id="IPR010065">
    <property type="entry name" value="AA_ABC_transptr_permease_3TM"/>
</dbReference>
<name>A0A0R1PSJ4_9LACO</name>
<dbReference type="RefSeq" id="WP_057738471.1">
    <property type="nucleotide sequence ID" value="NZ_AZEG01000032.1"/>
</dbReference>
<keyword evidence="3" id="KW-1003">Cell membrane</keyword>
<dbReference type="GO" id="GO:0022857">
    <property type="term" value="F:transmembrane transporter activity"/>
    <property type="evidence" value="ECO:0007669"/>
    <property type="project" value="InterPro"/>
</dbReference>
<dbReference type="NCBIfam" id="TIGR01726">
    <property type="entry name" value="HEQRo_perm_3TM"/>
    <property type="match status" value="1"/>
</dbReference>
<comment type="similarity">
    <text evidence="8">Belongs to the binding-protein-dependent transport system permease family.</text>
</comment>
<evidence type="ECO:0000256" key="2">
    <source>
        <dbReference type="ARBA" id="ARBA00022448"/>
    </source>
</evidence>
<keyword evidence="5" id="KW-0029">Amino-acid transport</keyword>
<dbReference type="EMBL" id="AZEG01000032">
    <property type="protein sequence ID" value="KRL35345.1"/>
    <property type="molecule type" value="Genomic_DNA"/>
</dbReference>
<feature type="transmembrane region" description="Helical" evidence="8">
    <location>
        <begin position="186"/>
        <end position="205"/>
    </location>
</feature>
<evidence type="ECO:0000313" key="11">
    <source>
        <dbReference type="Proteomes" id="UP000051155"/>
    </source>
</evidence>
<accession>A0A0R1PSJ4</accession>
<dbReference type="InterPro" id="IPR000515">
    <property type="entry name" value="MetI-like"/>
</dbReference>
<keyword evidence="7 8" id="KW-0472">Membrane</keyword>
<dbReference type="FunFam" id="1.10.3720.10:FF:000033">
    <property type="entry name" value="Polar amino acid ABC transporter permease"/>
    <property type="match status" value="1"/>
</dbReference>
<evidence type="ECO:0000313" key="10">
    <source>
        <dbReference type="EMBL" id="KRL35345.1"/>
    </source>
</evidence>
<dbReference type="PROSITE" id="PS50928">
    <property type="entry name" value="ABC_TM1"/>
    <property type="match status" value="1"/>
</dbReference>
<evidence type="ECO:0000256" key="5">
    <source>
        <dbReference type="ARBA" id="ARBA00022970"/>
    </source>
</evidence>
<evidence type="ECO:0000256" key="3">
    <source>
        <dbReference type="ARBA" id="ARBA00022475"/>
    </source>
</evidence>
<dbReference type="InterPro" id="IPR035906">
    <property type="entry name" value="MetI-like_sf"/>
</dbReference>
<dbReference type="CDD" id="cd06261">
    <property type="entry name" value="TM_PBP2"/>
    <property type="match status" value="1"/>
</dbReference>
<dbReference type="PANTHER" id="PTHR30614:SF0">
    <property type="entry name" value="L-CYSTINE TRANSPORT SYSTEM PERMEASE PROTEIN TCYL"/>
    <property type="match status" value="1"/>
</dbReference>
<reference evidence="10 11" key="1">
    <citation type="journal article" date="2015" name="Genome Announc.">
        <title>Expanding the biotechnology potential of lactobacilli through comparative genomics of 213 strains and associated genera.</title>
        <authorList>
            <person name="Sun Z."/>
            <person name="Harris H.M."/>
            <person name="McCann A."/>
            <person name="Guo C."/>
            <person name="Argimon S."/>
            <person name="Zhang W."/>
            <person name="Yang X."/>
            <person name="Jeffery I.B."/>
            <person name="Cooney J.C."/>
            <person name="Kagawa T.F."/>
            <person name="Liu W."/>
            <person name="Song Y."/>
            <person name="Salvetti E."/>
            <person name="Wrobel A."/>
            <person name="Rasinkangas P."/>
            <person name="Parkhill J."/>
            <person name="Rea M.C."/>
            <person name="O'Sullivan O."/>
            <person name="Ritari J."/>
            <person name="Douillard F.P."/>
            <person name="Paul Ross R."/>
            <person name="Yang R."/>
            <person name="Briner A.E."/>
            <person name="Felis G.E."/>
            <person name="de Vos W.M."/>
            <person name="Barrangou R."/>
            <person name="Klaenhammer T.R."/>
            <person name="Caufield P.W."/>
            <person name="Cui Y."/>
            <person name="Zhang H."/>
            <person name="O'Toole P.W."/>
        </authorList>
    </citation>
    <scope>NUCLEOTIDE SEQUENCE [LARGE SCALE GENOMIC DNA]</scope>
    <source>
        <strain evidence="10 11">DSM 19971</strain>
    </source>
</reference>
<dbReference type="InterPro" id="IPR043429">
    <property type="entry name" value="ArtM/GltK/GlnP/TcyL/YhdX-like"/>
</dbReference>
<evidence type="ECO:0000256" key="6">
    <source>
        <dbReference type="ARBA" id="ARBA00022989"/>
    </source>
</evidence>
<gene>
    <name evidence="10" type="ORF">FD20_GL001504</name>
</gene>
<keyword evidence="4 8" id="KW-0812">Transmembrane</keyword>
<dbReference type="PANTHER" id="PTHR30614">
    <property type="entry name" value="MEMBRANE COMPONENT OF AMINO ACID ABC TRANSPORTER"/>
    <property type="match status" value="1"/>
</dbReference>
<keyword evidence="6 8" id="KW-1133">Transmembrane helix</keyword>
<evidence type="ECO:0000256" key="4">
    <source>
        <dbReference type="ARBA" id="ARBA00022692"/>
    </source>
</evidence>
<evidence type="ECO:0000256" key="8">
    <source>
        <dbReference type="RuleBase" id="RU363032"/>
    </source>
</evidence>
<proteinExistence type="inferred from homology"/>
<dbReference type="PATRIC" id="fig|1423812.3.peg.1598"/>
<protein>
    <submittedName>
        <fullName evidence="10">Transporter subunit membrane component of ABC superfamily</fullName>
    </submittedName>
</protein>